<feature type="compositionally biased region" description="Polar residues" evidence="1">
    <location>
        <begin position="38"/>
        <end position="51"/>
    </location>
</feature>
<dbReference type="Proteomes" id="UP001521222">
    <property type="component" value="Unassembled WGS sequence"/>
</dbReference>
<feature type="region of interest" description="Disordered" evidence="1">
    <location>
        <begin position="141"/>
        <end position="169"/>
    </location>
</feature>
<feature type="region of interest" description="Disordered" evidence="1">
    <location>
        <begin position="23"/>
        <end position="101"/>
    </location>
</feature>
<name>A0ABR3QK50_9PLEO</name>
<feature type="region of interest" description="Disordered" evidence="1">
    <location>
        <begin position="292"/>
        <end position="319"/>
    </location>
</feature>
<dbReference type="EMBL" id="JAKIXB020000045">
    <property type="protein sequence ID" value="KAL1592532.1"/>
    <property type="molecule type" value="Genomic_DNA"/>
</dbReference>
<keyword evidence="3" id="KW-1185">Reference proteome</keyword>
<comment type="caution">
    <text evidence="2">The sequence shown here is derived from an EMBL/GenBank/DDBJ whole genome shotgun (WGS) entry which is preliminary data.</text>
</comment>
<feature type="compositionally biased region" description="Basic and acidic residues" evidence="1">
    <location>
        <begin position="54"/>
        <end position="76"/>
    </location>
</feature>
<reference evidence="2 3" key="1">
    <citation type="submission" date="2024-02" db="EMBL/GenBank/DDBJ databases">
        <title>De novo assembly and annotation of 12 fungi associated with fruit tree decline syndrome in Ontario, Canada.</title>
        <authorList>
            <person name="Sulman M."/>
            <person name="Ellouze W."/>
            <person name="Ilyukhin E."/>
        </authorList>
    </citation>
    <scope>NUCLEOTIDE SEQUENCE [LARGE SCALE GENOMIC DNA]</scope>
    <source>
        <strain evidence="2 3">M97-236</strain>
    </source>
</reference>
<evidence type="ECO:0000256" key="1">
    <source>
        <dbReference type="SAM" id="MobiDB-lite"/>
    </source>
</evidence>
<proteinExistence type="predicted"/>
<protein>
    <submittedName>
        <fullName evidence="2">Uncharacterized protein</fullName>
    </submittedName>
</protein>
<sequence>MVPPFTSTLTQSYLHQSEAWPLPASQLPRPQLPKSKVSEQSVYTSIRNSNPYAEDARKGSEDGSQRPSIESERAKDPIWSPMGAPSAIPHPLKKGATKRDGWMPGAMVQAKKSYSDVRHPSYEGNGYQEEISLTNLHTRNISTGGQSVASDKLSSKSRGRLPAPIKVPPPHVGQLRVALNDTYHNDTSYKLSASVPLRRESAPKPVAWPGFEDSPPRPSKAASSFAPTILAKSPERLASKRGQRSEQLLREETSARDVMRIVSKENIRAALGNLTPESSLEDLRAQALRAKKVPSRIASPPRLEMYNSHMFPRRDTSGQ</sequence>
<organism evidence="2 3">
    <name type="scientific">Nothophoma quercina</name>
    <dbReference type="NCBI Taxonomy" id="749835"/>
    <lineage>
        <taxon>Eukaryota</taxon>
        <taxon>Fungi</taxon>
        <taxon>Dikarya</taxon>
        <taxon>Ascomycota</taxon>
        <taxon>Pezizomycotina</taxon>
        <taxon>Dothideomycetes</taxon>
        <taxon>Pleosporomycetidae</taxon>
        <taxon>Pleosporales</taxon>
        <taxon>Pleosporineae</taxon>
        <taxon>Didymellaceae</taxon>
        <taxon>Nothophoma</taxon>
    </lineage>
</organism>
<gene>
    <name evidence="2" type="ORF">SLS59_009624</name>
</gene>
<evidence type="ECO:0000313" key="2">
    <source>
        <dbReference type="EMBL" id="KAL1592532.1"/>
    </source>
</evidence>
<accession>A0ABR3QK50</accession>
<evidence type="ECO:0000313" key="3">
    <source>
        <dbReference type="Proteomes" id="UP001521222"/>
    </source>
</evidence>